<evidence type="ECO:0000256" key="12">
    <source>
        <dbReference type="RuleBase" id="RU003357"/>
    </source>
</evidence>
<evidence type="ECO:0000256" key="3">
    <source>
        <dbReference type="ARBA" id="ARBA00022452"/>
    </source>
</evidence>
<keyword evidence="6" id="KW-0408">Iron</keyword>
<evidence type="ECO:0000256" key="13">
    <source>
        <dbReference type="SAM" id="SignalP"/>
    </source>
</evidence>
<comment type="similarity">
    <text evidence="11 12">Belongs to the TonB-dependent receptor family.</text>
</comment>
<keyword evidence="8 12" id="KW-0798">TonB box</keyword>
<name>A0A059E1N6_9PROT</name>
<feature type="chain" id="PRO_5001576896" description="TonB-dependent receptor" evidence="13">
    <location>
        <begin position="28"/>
        <end position="820"/>
    </location>
</feature>
<dbReference type="GO" id="GO:0009279">
    <property type="term" value="C:cell outer membrane"/>
    <property type="evidence" value="ECO:0007669"/>
    <property type="project" value="UniProtKB-SubCell"/>
</dbReference>
<keyword evidence="17" id="KW-1185">Reference proteome</keyword>
<keyword evidence="13" id="KW-0732">Signal</keyword>
<evidence type="ECO:0000256" key="11">
    <source>
        <dbReference type="PROSITE-ProRule" id="PRU01360"/>
    </source>
</evidence>
<evidence type="ECO:0000256" key="6">
    <source>
        <dbReference type="ARBA" id="ARBA00023004"/>
    </source>
</evidence>
<dbReference type="PATRIC" id="fig|1280948.3.peg.1813"/>
<dbReference type="Pfam" id="PF00593">
    <property type="entry name" value="TonB_dep_Rec_b-barrel"/>
    <property type="match status" value="1"/>
</dbReference>
<dbReference type="RefSeq" id="WP_035551452.1">
    <property type="nucleotide sequence ID" value="NZ_AWFH01000013.1"/>
</dbReference>
<feature type="signal peptide" evidence="13">
    <location>
        <begin position="1"/>
        <end position="27"/>
    </location>
</feature>
<keyword evidence="4" id="KW-0410">Iron transport</keyword>
<feature type="domain" description="TonB-dependent receptor plug" evidence="15">
    <location>
        <begin position="59"/>
        <end position="163"/>
    </location>
</feature>
<dbReference type="Gene3D" id="2.40.170.20">
    <property type="entry name" value="TonB-dependent receptor, beta-barrel domain"/>
    <property type="match status" value="1"/>
</dbReference>
<evidence type="ECO:0000313" key="17">
    <source>
        <dbReference type="Proteomes" id="UP000024547"/>
    </source>
</evidence>
<keyword evidence="9 11" id="KW-0472">Membrane</keyword>
<gene>
    <name evidence="16" type="ORF">HY36_16410</name>
</gene>
<keyword evidence="10 11" id="KW-0998">Cell outer membrane</keyword>
<dbReference type="EMBL" id="AWFH01000013">
    <property type="protein sequence ID" value="KCZ61442.1"/>
    <property type="molecule type" value="Genomic_DNA"/>
</dbReference>
<dbReference type="STRING" id="1280948.HY36_16410"/>
<dbReference type="Pfam" id="PF07715">
    <property type="entry name" value="Plug"/>
    <property type="match status" value="1"/>
</dbReference>
<dbReference type="PANTHER" id="PTHR32552">
    <property type="entry name" value="FERRICHROME IRON RECEPTOR-RELATED"/>
    <property type="match status" value="1"/>
</dbReference>
<dbReference type="Proteomes" id="UP000024547">
    <property type="component" value="Unassembled WGS sequence"/>
</dbReference>
<organism evidence="16 17">
    <name type="scientific">Hyphomonas atlantica</name>
    <dbReference type="NCBI Taxonomy" id="1280948"/>
    <lineage>
        <taxon>Bacteria</taxon>
        <taxon>Pseudomonadati</taxon>
        <taxon>Pseudomonadota</taxon>
        <taxon>Alphaproteobacteria</taxon>
        <taxon>Hyphomonadales</taxon>
        <taxon>Hyphomonadaceae</taxon>
        <taxon>Hyphomonas</taxon>
    </lineage>
</organism>
<keyword evidence="5 11" id="KW-0812">Transmembrane</keyword>
<keyword evidence="2 11" id="KW-0813">Transport</keyword>
<dbReference type="OrthoDB" id="7618183at2"/>
<dbReference type="InterPro" id="IPR012910">
    <property type="entry name" value="Plug_dom"/>
</dbReference>
<dbReference type="PANTHER" id="PTHR32552:SF81">
    <property type="entry name" value="TONB-DEPENDENT OUTER MEMBRANE RECEPTOR"/>
    <property type="match status" value="1"/>
</dbReference>
<evidence type="ECO:0000259" key="15">
    <source>
        <dbReference type="Pfam" id="PF07715"/>
    </source>
</evidence>
<evidence type="ECO:0008006" key="18">
    <source>
        <dbReference type="Google" id="ProtNLM"/>
    </source>
</evidence>
<proteinExistence type="inferred from homology"/>
<sequence>MNQKFRLNLSGAAILPIAIALATPAYGQVADVPAETEAEREARLTTVTVTARKRDETLINAPVAVTAVSGAELEAQGVTNLEQISARVPGLQVGRGAQTSNIFIRGVGSGINKGFEQSVGLYVDGVYQPRSRQFSQSQFDLQQVEVLRGPQGVLFGKNTVAGAIKLETASPEVGEELNGWVGVTWEPEFNTQSYSGVFSAGLADNLAGRLAIRYTTTDGYVENRVFDRDEAEREDMFARATLAWQPTESLNVETKLSYLEMDGVGKELTINAIDDRLPTPSTIALSQMLHPDFGVSTGDTAYVSFSGNPAFRVGDPPISDTETTESLSGSVKAEWEFDNFTLTSITGYSSFDFAQHHDVDFLPVSFIHNLDEEELDMFSQELRIATDWDGRINFLGGLYYENQDAYIEETTAFNGTFGVLPTSILPGGIVNVAQRTFFDQQAETIALFGELGIDLTDSVTLELGLRYSEDEKSIDKSVVVGAGTPRDFVGLVTPADTIGSADLTEYLTAAATVGGADGLNSATTFAALLNRFAADLNDTRTEDHFDPSVKLRWQYADNGSAYISYSTGYKSGGYNFSPDTAEPDGSPRPGHEFDDEKVTAWEAGIKHQFMGDRARIGAVIFRSELEDLQVTSWSGTSFVVGNAAELQVQGLELDGQFLLSDEIEIGGAFAYLDHEFQSFPGAGCSVIETGLGTCPDSAGVGTKDLAGERGAFAPEFSGNVYLAFNRSFENFDLNARIGANFKDEMFLDGDLDPNAFQEGYTKFDAHVGVEFGRYGFRVFGRNLTDEATYTASVDAPLSPGVYVGWIEEPRVIGAEGRINF</sequence>
<dbReference type="InterPro" id="IPR036942">
    <property type="entry name" value="Beta-barrel_TonB_sf"/>
</dbReference>
<evidence type="ECO:0000256" key="9">
    <source>
        <dbReference type="ARBA" id="ARBA00023136"/>
    </source>
</evidence>
<evidence type="ECO:0000256" key="8">
    <source>
        <dbReference type="ARBA" id="ARBA00023077"/>
    </source>
</evidence>
<dbReference type="AlphaFoldDB" id="A0A059E1N6"/>
<protein>
    <recommendedName>
        <fullName evidence="18">TonB-dependent receptor</fullName>
    </recommendedName>
</protein>
<dbReference type="eggNOG" id="COG4771">
    <property type="taxonomic scope" value="Bacteria"/>
</dbReference>
<evidence type="ECO:0000313" key="16">
    <source>
        <dbReference type="EMBL" id="KCZ61442.1"/>
    </source>
</evidence>
<keyword evidence="3 11" id="KW-1134">Transmembrane beta strand</keyword>
<accession>A0A059E1N6</accession>
<dbReference type="InterPro" id="IPR000531">
    <property type="entry name" value="Beta-barrel_TonB"/>
</dbReference>
<evidence type="ECO:0000259" key="14">
    <source>
        <dbReference type="Pfam" id="PF00593"/>
    </source>
</evidence>
<reference evidence="16 17" key="1">
    <citation type="journal article" date="2014" name="Antonie Van Leeuwenhoek">
        <title>Hyphomonas beringensis sp. nov. and Hyphomonas chukchiensis sp. nov., isolated from surface seawater of the Bering Sea and Chukchi Sea.</title>
        <authorList>
            <person name="Li C."/>
            <person name="Lai Q."/>
            <person name="Li G."/>
            <person name="Dong C."/>
            <person name="Wang J."/>
            <person name="Liao Y."/>
            <person name="Shao Z."/>
        </authorList>
    </citation>
    <scope>NUCLEOTIDE SEQUENCE [LARGE SCALE GENOMIC DNA]</scope>
    <source>
        <strain evidence="16 17">22II1-22F38</strain>
    </source>
</reference>
<evidence type="ECO:0000256" key="10">
    <source>
        <dbReference type="ARBA" id="ARBA00023237"/>
    </source>
</evidence>
<dbReference type="SUPFAM" id="SSF56935">
    <property type="entry name" value="Porins"/>
    <property type="match status" value="1"/>
</dbReference>
<dbReference type="PROSITE" id="PS52016">
    <property type="entry name" value="TONB_DEPENDENT_REC_3"/>
    <property type="match status" value="1"/>
</dbReference>
<dbReference type="InterPro" id="IPR039426">
    <property type="entry name" value="TonB-dep_rcpt-like"/>
</dbReference>
<comment type="subcellular location">
    <subcellularLocation>
        <location evidence="1 11">Cell outer membrane</location>
        <topology evidence="1 11">Multi-pass membrane protein</topology>
    </subcellularLocation>
</comment>
<evidence type="ECO:0000256" key="1">
    <source>
        <dbReference type="ARBA" id="ARBA00004571"/>
    </source>
</evidence>
<evidence type="ECO:0000256" key="5">
    <source>
        <dbReference type="ARBA" id="ARBA00022692"/>
    </source>
</evidence>
<comment type="caution">
    <text evidence="16">The sequence shown here is derived from an EMBL/GenBank/DDBJ whole genome shotgun (WGS) entry which is preliminary data.</text>
</comment>
<evidence type="ECO:0000256" key="4">
    <source>
        <dbReference type="ARBA" id="ARBA00022496"/>
    </source>
</evidence>
<evidence type="ECO:0000256" key="2">
    <source>
        <dbReference type="ARBA" id="ARBA00022448"/>
    </source>
</evidence>
<feature type="domain" description="TonB-dependent receptor-like beta-barrel" evidence="14">
    <location>
        <begin position="301"/>
        <end position="783"/>
    </location>
</feature>
<dbReference type="GO" id="GO:0006826">
    <property type="term" value="P:iron ion transport"/>
    <property type="evidence" value="ECO:0007669"/>
    <property type="project" value="UniProtKB-KW"/>
</dbReference>
<evidence type="ECO:0000256" key="7">
    <source>
        <dbReference type="ARBA" id="ARBA00023065"/>
    </source>
</evidence>
<keyword evidence="7" id="KW-0406">Ion transport</keyword>